<comment type="caution">
    <text evidence="2">The sequence shown here is derived from an EMBL/GenBank/DDBJ whole genome shotgun (WGS) entry which is preliminary data.</text>
</comment>
<organism evidence="2 3">
    <name type="scientific">Kribbella amoyensis</name>
    <dbReference type="NCBI Taxonomy" id="996641"/>
    <lineage>
        <taxon>Bacteria</taxon>
        <taxon>Bacillati</taxon>
        <taxon>Actinomycetota</taxon>
        <taxon>Actinomycetes</taxon>
        <taxon>Propionibacteriales</taxon>
        <taxon>Kribbellaceae</taxon>
        <taxon>Kribbella</taxon>
    </lineage>
</organism>
<gene>
    <name evidence="2" type="ORF">FB561_3497</name>
</gene>
<dbReference type="AlphaFoldDB" id="A0A561BU04"/>
<name>A0A561BU04_9ACTN</name>
<reference evidence="2 3" key="1">
    <citation type="submission" date="2019-06" db="EMBL/GenBank/DDBJ databases">
        <title>Sequencing the genomes of 1000 actinobacteria strains.</title>
        <authorList>
            <person name="Klenk H.-P."/>
        </authorList>
    </citation>
    <scope>NUCLEOTIDE SEQUENCE [LARGE SCALE GENOMIC DNA]</scope>
    <source>
        <strain evidence="2 3">DSM 24683</strain>
    </source>
</reference>
<dbReference type="Proteomes" id="UP000318380">
    <property type="component" value="Unassembled WGS sequence"/>
</dbReference>
<protein>
    <submittedName>
        <fullName evidence="2">Uncharacterized protein</fullName>
    </submittedName>
</protein>
<sequence length="200" mass="21545">MEGFVVGLDRSEVLRRRASVRRTRLVGGVVVIAFSAVGVGLSVELMVLLGDSWPVGLLMMAAFVLPVVAAVRGLWTNATMKRWYAAADVPPFALRMTAASLELGVEGAQRPLVVPWEAVRGFRRRLRFGQPILEVELRPGIQPITPGVTGLEQPAVQKMVRPSRLTKGAGLYGIASLDQPVEAIDQALRYFSRGGVGVSG</sequence>
<evidence type="ECO:0000256" key="1">
    <source>
        <dbReference type="SAM" id="Phobius"/>
    </source>
</evidence>
<dbReference type="OrthoDB" id="3824130at2"/>
<proteinExistence type="predicted"/>
<feature type="transmembrane region" description="Helical" evidence="1">
    <location>
        <begin position="55"/>
        <end position="75"/>
    </location>
</feature>
<dbReference type="RefSeq" id="WP_145807880.1">
    <property type="nucleotide sequence ID" value="NZ_VIVK01000001.1"/>
</dbReference>
<keyword evidence="1" id="KW-1133">Transmembrane helix</keyword>
<evidence type="ECO:0000313" key="3">
    <source>
        <dbReference type="Proteomes" id="UP000318380"/>
    </source>
</evidence>
<accession>A0A561BU04</accession>
<keyword evidence="1" id="KW-0812">Transmembrane</keyword>
<keyword evidence="1" id="KW-0472">Membrane</keyword>
<keyword evidence="3" id="KW-1185">Reference proteome</keyword>
<dbReference type="EMBL" id="VIVK01000001">
    <property type="protein sequence ID" value="TWD82367.1"/>
    <property type="molecule type" value="Genomic_DNA"/>
</dbReference>
<feature type="transmembrane region" description="Helical" evidence="1">
    <location>
        <begin position="25"/>
        <end position="49"/>
    </location>
</feature>
<evidence type="ECO:0000313" key="2">
    <source>
        <dbReference type="EMBL" id="TWD82367.1"/>
    </source>
</evidence>